<proteinExistence type="predicted"/>
<reference evidence="3 4" key="1">
    <citation type="submission" date="2016-11" db="EMBL/GenBank/DDBJ databases">
        <authorList>
            <person name="Hagglund E."/>
            <person name="Bystrom M."/>
            <person name="Naslund J."/>
            <person name="Stenberg P."/>
            <person name="Sjodin A."/>
        </authorList>
    </citation>
    <scope>NUCLEOTIDE SEQUENCE [LARGE SCALE GENOMIC DNA]</scope>
    <source>
        <strain evidence="3 4">CCUG 58020</strain>
    </source>
</reference>
<dbReference type="Proteomes" id="UP000182459">
    <property type="component" value="Chromosome"/>
</dbReference>
<dbReference type="KEGG" id="fhi:FSC454_01850"/>
<feature type="transmembrane region" description="Helical" evidence="1">
    <location>
        <begin position="169"/>
        <end position="190"/>
    </location>
</feature>
<feature type="transmembrane region" description="Helical" evidence="1">
    <location>
        <begin position="31"/>
        <end position="57"/>
    </location>
</feature>
<gene>
    <name evidence="3" type="ORF">FSC454_01850</name>
</gene>
<dbReference type="RefSeq" id="WP_066045633.1">
    <property type="nucleotide sequence ID" value="NZ_CP018093.1"/>
</dbReference>
<dbReference type="AlphaFoldDB" id="A0AAC9NN20"/>
<dbReference type="EMBL" id="CP018093">
    <property type="protein sequence ID" value="APD49975.1"/>
    <property type="molecule type" value="Genomic_DNA"/>
</dbReference>
<dbReference type="Pfam" id="PF09335">
    <property type="entry name" value="VTT_dom"/>
    <property type="match status" value="1"/>
</dbReference>
<name>A0AAC9NN20_9GAMM</name>
<evidence type="ECO:0000256" key="1">
    <source>
        <dbReference type="SAM" id="Phobius"/>
    </source>
</evidence>
<keyword evidence="4" id="KW-1185">Reference proteome</keyword>
<accession>A0AAC9NN20</accession>
<evidence type="ECO:0000313" key="3">
    <source>
        <dbReference type="EMBL" id="APD49975.1"/>
    </source>
</evidence>
<dbReference type="InterPro" id="IPR051311">
    <property type="entry name" value="DedA_domain"/>
</dbReference>
<keyword evidence="1" id="KW-0472">Membrane</keyword>
<evidence type="ECO:0000313" key="4">
    <source>
        <dbReference type="Proteomes" id="UP000182459"/>
    </source>
</evidence>
<organism evidence="3 4">
    <name type="scientific">Francisella hispaniensis FSC454</name>
    <dbReference type="NCBI Taxonomy" id="1088883"/>
    <lineage>
        <taxon>Bacteria</taxon>
        <taxon>Pseudomonadati</taxon>
        <taxon>Pseudomonadota</taxon>
        <taxon>Gammaproteobacteria</taxon>
        <taxon>Thiotrichales</taxon>
        <taxon>Francisellaceae</taxon>
        <taxon>Francisella</taxon>
    </lineage>
</organism>
<feature type="transmembrane region" description="Helical" evidence="1">
    <location>
        <begin position="97"/>
        <end position="119"/>
    </location>
</feature>
<feature type="domain" description="VTT" evidence="2">
    <location>
        <begin position="27"/>
        <end position="146"/>
    </location>
</feature>
<protein>
    <submittedName>
        <fullName evidence="3">DedA family protein</fullName>
    </submittedName>
</protein>
<feature type="transmembrane region" description="Helical" evidence="1">
    <location>
        <begin position="126"/>
        <end position="149"/>
    </location>
</feature>
<dbReference type="PANTHER" id="PTHR42709:SF2">
    <property type="entry name" value="INNER MEMBRANE PROTEIN YOHD"/>
    <property type="match status" value="1"/>
</dbReference>
<keyword evidence="1" id="KW-1133">Transmembrane helix</keyword>
<keyword evidence="1" id="KW-0812">Transmembrane</keyword>
<dbReference type="GO" id="GO:0005886">
    <property type="term" value="C:plasma membrane"/>
    <property type="evidence" value="ECO:0007669"/>
    <property type="project" value="UniProtKB-ARBA"/>
</dbReference>
<evidence type="ECO:0000259" key="2">
    <source>
        <dbReference type="Pfam" id="PF09335"/>
    </source>
</evidence>
<feature type="transmembrane region" description="Helical" evidence="1">
    <location>
        <begin position="6"/>
        <end position="24"/>
    </location>
</feature>
<sequence>MSESEFSSLLIDWGYLAIMLGVFIEGEIFLIMVGIATATTLFSYPLAILAATFAAILHDNGLFIFSKFMGKKIFEKKASWYYKAQKSLEILDKYESLAILSIRFLYGLRTITLLVVGLSKVNRIKFICLDSISSFVWSIIYISLGYLFGNTILRFIDNTDIKDWISHNKHLSIFILILVSSIIYLSYRILRSRSRSRSKRRIR</sequence>
<dbReference type="PANTHER" id="PTHR42709">
    <property type="entry name" value="ALKALINE PHOSPHATASE LIKE PROTEIN"/>
    <property type="match status" value="1"/>
</dbReference>
<dbReference type="InterPro" id="IPR032816">
    <property type="entry name" value="VTT_dom"/>
</dbReference>